<feature type="transmembrane region" description="Helical" evidence="2">
    <location>
        <begin position="194"/>
        <end position="218"/>
    </location>
</feature>
<dbReference type="OrthoDB" id="5382797at2759"/>
<keyword evidence="4" id="KW-1185">Reference proteome</keyword>
<evidence type="ECO:0000313" key="3">
    <source>
        <dbReference type="EMBL" id="KIY53873.1"/>
    </source>
</evidence>
<keyword evidence="2" id="KW-0812">Transmembrane</keyword>
<feature type="transmembrane region" description="Helical" evidence="2">
    <location>
        <begin position="168"/>
        <end position="188"/>
    </location>
</feature>
<name>A0A0D7AST4_9AGAR</name>
<evidence type="ECO:0000313" key="4">
    <source>
        <dbReference type="Proteomes" id="UP000054144"/>
    </source>
</evidence>
<feature type="transmembrane region" description="Helical" evidence="2">
    <location>
        <begin position="239"/>
        <end position="260"/>
    </location>
</feature>
<feature type="region of interest" description="Disordered" evidence="1">
    <location>
        <begin position="31"/>
        <end position="68"/>
    </location>
</feature>
<keyword evidence="2" id="KW-0472">Membrane</keyword>
<reference evidence="3 4" key="1">
    <citation type="journal article" date="2015" name="Fungal Genet. Biol.">
        <title>Evolution of novel wood decay mechanisms in Agaricales revealed by the genome sequences of Fistulina hepatica and Cylindrobasidium torrendii.</title>
        <authorList>
            <person name="Floudas D."/>
            <person name="Held B.W."/>
            <person name="Riley R."/>
            <person name="Nagy L.G."/>
            <person name="Koehler G."/>
            <person name="Ransdell A.S."/>
            <person name="Younus H."/>
            <person name="Chow J."/>
            <person name="Chiniquy J."/>
            <person name="Lipzen A."/>
            <person name="Tritt A."/>
            <person name="Sun H."/>
            <person name="Haridas S."/>
            <person name="LaButti K."/>
            <person name="Ohm R.A."/>
            <person name="Kues U."/>
            <person name="Blanchette R.A."/>
            <person name="Grigoriev I.V."/>
            <person name="Minto R.E."/>
            <person name="Hibbett D.S."/>
        </authorList>
    </citation>
    <scope>NUCLEOTIDE SEQUENCE [LARGE SCALE GENOMIC DNA]</scope>
    <source>
        <strain evidence="3 4">ATCC 64428</strain>
    </source>
</reference>
<gene>
    <name evidence="3" type="ORF">FISHEDRAFT_63224</name>
</gene>
<accession>A0A0D7AST4</accession>
<organism evidence="3 4">
    <name type="scientific">Fistulina hepatica ATCC 64428</name>
    <dbReference type="NCBI Taxonomy" id="1128425"/>
    <lineage>
        <taxon>Eukaryota</taxon>
        <taxon>Fungi</taxon>
        <taxon>Dikarya</taxon>
        <taxon>Basidiomycota</taxon>
        <taxon>Agaricomycotina</taxon>
        <taxon>Agaricomycetes</taxon>
        <taxon>Agaricomycetidae</taxon>
        <taxon>Agaricales</taxon>
        <taxon>Fistulinaceae</taxon>
        <taxon>Fistulina</taxon>
    </lineage>
</organism>
<dbReference type="Proteomes" id="UP000054144">
    <property type="component" value="Unassembled WGS sequence"/>
</dbReference>
<proteinExistence type="predicted"/>
<feature type="region of interest" description="Disordered" evidence="1">
    <location>
        <begin position="89"/>
        <end position="112"/>
    </location>
</feature>
<dbReference type="AlphaFoldDB" id="A0A0D7AST4"/>
<dbReference type="EMBL" id="KN881583">
    <property type="protein sequence ID" value="KIY53873.1"/>
    <property type="molecule type" value="Genomic_DNA"/>
</dbReference>
<evidence type="ECO:0008006" key="5">
    <source>
        <dbReference type="Google" id="ProtNLM"/>
    </source>
</evidence>
<keyword evidence="2" id="KW-1133">Transmembrane helix</keyword>
<sequence>MVASTSSGPEARRHARLHSRNLSVFFPRPGMNAMSEDDDRPEAPVSTIPSAGSSVRIPGSKPPITPLGANFTFGTRPPSLVLERQQAASPLPPLMGSKTGPSTPSRRGHHHKHSVSHNFFSFLEPGASSAPATGGFSMDRATQTASPRAQVPSPVTPSPFTDTEVPGALVGATSMAGAQFLLGAWLWVAGQQVGSLACAGLGYWVVFDAFGVGIASVLPCYLRTQKQDKARRYYGNARIWTVAMFAQAVYLMFASVYHLLLSTGDADEGHHHHHVVDDGDDSALQIDFPLFLIFLTLFTVSTTGLLFNNHSKLINIVGNRIPHPQSLLHRKSSQSSEVPPDSTIGLIVSNPYVLLPLMFSIGILFVALFVDPSVHMMCDLVIAMMIAGSTFHVAYAASVTLGSVLLQTSPARGLPGGKMEAFLRAMREGRPCIQVERHPQVLHLPAPHIWQLTPTLAGKSIPPGGEYYADPEYSELVVTMELHVKDDLPDDDVLRLTRWAWERCVHALGSRGKGHGDEPDVTVSVVRG</sequence>
<feature type="region of interest" description="Disordered" evidence="1">
    <location>
        <begin position="131"/>
        <end position="162"/>
    </location>
</feature>
<evidence type="ECO:0000256" key="2">
    <source>
        <dbReference type="SAM" id="Phobius"/>
    </source>
</evidence>
<feature type="transmembrane region" description="Helical" evidence="2">
    <location>
        <begin position="382"/>
        <end position="406"/>
    </location>
</feature>
<feature type="transmembrane region" description="Helical" evidence="2">
    <location>
        <begin position="288"/>
        <end position="307"/>
    </location>
</feature>
<feature type="transmembrane region" description="Helical" evidence="2">
    <location>
        <begin position="352"/>
        <end position="370"/>
    </location>
</feature>
<protein>
    <recommendedName>
        <fullName evidence="5">Cation efflux protein</fullName>
    </recommendedName>
</protein>
<evidence type="ECO:0000256" key="1">
    <source>
        <dbReference type="SAM" id="MobiDB-lite"/>
    </source>
</evidence>